<accession>A0ABR3NHN7</accession>
<comment type="similarity">
    <text evidence="1">Belongs to the H-rev107 family.</text>
</comment>
<gene>
    <name evidence="7" type="ORF">QQF64_036106</name>
</gene>
<dbReference type="InterPro" id="IPR007053">
    <property type="entry name" value="LRAT_dom"/>
</dbReference>
<dbReference type="EMBL" id="JAYMGO010000004">
    <property type="protein sequence ID" value="KAL1276483.1"/>
    <property type="molecule type" value="Genomic_DNA"/>
</dbReference>
<keyword evidence="4" id="KW-0443">Lipid metabolism</keyword>
<dbReference type="Gene3D" id="3.90.1720.10">
    <property type="entry name" value="endopeptidase domain like (from Nostoc punctiforme)"/>
    <property type="match status" value="1"/>
</dbReference>
<dbReference type="PROSITE" id="PS51934">
    <property type="entry name" value="LRAT"/>
    <property type="match status" value="1"/>
</dbReference>
<dbReference type="PANTHER" id="PTHR13943:SF31">
    <property type="entry name" value="PHOSPHOLIPASE A AND ACYLTRANSFERASE 3"/>
    <property type="match status" value="1"/>
</dbReference>
<keyword evidence="8" id="KW-1185">Reference proteome</keyword>
<evidence type="ECO:0000256" key="4">
    <source>
        <dbReference type="ARBA" id="ARBA00023098"/>
    </source>
</evidence>
<keyword evidence="3" id="KW-0378">Hydrolase</keyword>
<dbReference type="InterPro" id="IPR051496">
    <property type="entry name" value="H-rev107_PLA/AT"/>
</dbReference>
<dbReference type="PANTHER" id="PTHR13943">
    <property type="entry name" value="HRAS-LIKE SUPPRESSOR - RELATED"/>
    <property type="match status" value="1"/>
</dbReference>
<keyword evidence="2" id="KW-0808">Transferase</keyword>
<evidence type="ECO:0000256" key="5">
    <source>
        <dbReference type="SAM" id="MobiDB-lite"/>
    </source>
</evidence>
<comment type="caution">
    <text evidence="7">The sequence shown here is derived from an EMBL/GenBank/DDBJ whole genome shotgun (WGS) entry which is preliminary data.</text>
</comment>
<organism evidence="7 8">
    <name type="scientific">Cirrhinus molitorella</name>
    <name type="common">mud carp</name>
    <dbReference type="NCBI Taxonomy" id="172907"/>
    <lineage>
        <taxon>Eukaryota</taxon>
        <taxon>Metazoa</taxon>
        <taxon>Chordata</taxon>
        <taxon>Craniata</taxon>
        <taxon>Vertebrata</taxon>
        <taxon>Euteleostomi</taxon>
        <taxon>Actinopterygii</taxon>
        <taxon>Neopterygii</taxon>
        <taxon>Teleostei</taxon>
        <taxon>Ostariophysi</taxon>
        <taxon>Cypriniformes</taxon>
        <taxon>Cyprinidae</taxon>
        <taxon>Labeoninae</taxon>
        <taxon>Labeonini</taxon>
        <taxon>Cirrhinus</taxon>
    </lineage>
</organism>
<dbReference type="Pfam" id="PF04970">
    <property type="entry name" value="LRAT"/>
    <property type="match status" value="1"/>
</dbReference>
<evidence type="ECO:0000313" key="7">
    <source>
        <dbReference type="EMBL" id="KAL1276483.1"/>
    </source>
</evidence>
<sequence>MASKKGTNIPEAGDMVEFPRSLGYSHYGISDGKGNLIHATSDTNSSGSVVKKEPLDKVAPGGNFKVNNQNHGNKPLSPETIVSRAEKRIGNPVEYRLLTNNCETFASEMRYGDGKGCTQQGENFIKGATKAGQSFLSNAVETHNHFEGK</sequence>
<feature type="region of interest" description="Disordered" evidence="5">
    <location>
        <begin position="39"/>
        <end position="77"/>
    </location>
</feature>
<evidence type="ECO:0000256" key="1">
    <source>
        <dbReference type="ARBA" id="ARBA00007824"/>
    </source>
</evidence>
<name>A0ABR3NHN7_9TELE</name>
<proteinExistence type="inferred from homology"/>
<evidence type="ECO:0000259" key="6">
    <source>
        <dbReference type="PROSITE" id="PS51934"/>
    </source>
</evidence>
<evidence type="ECO:0000256" key="2">
    <source>
        <dbReference type="ARBA" id="ARBA00022679"/>
    </source>
</evidence>
<evidence type="ECO:0000313" key="8">
    <source>
        <dbReference type="Proteomes" id="UP001558613"/>
    </source>
</evidence>
<evidence type="ECO:0000256" key="3">
    <source>
        <dbReference type="ARBA" id="ARBA00022801"/>
    </source>
</evidence>
<protein>
    <recommendedName>
        <fullName evidence="6">LRAT domain-containing protein</fullName>
    </recommendedName>
</protein>
<dbReference type="Proteomes" id="UP001558613">
    <property type="component" value="Unassembled WGS sequence"/>
</dbReference>
<reference evidence="7 8" key="1">
    <citation type="submission" date="2023-09" db="EMBL/GenBank/DDBJ databases">
        <authorList>
            <person name="Wang M."/>
        </authorList>
    </citation>
    <scope>NUCLEOTIDE SEQUENCE [LARGE SCALE GENOMIC DNA]</scope>
    <source>
        <strain evidence="7">GT-2023</strain>
        <tissue evidence="7">Liver</tissue>
    </source>
</reference>
<feature type="domain" description="LRAT" evidence="6">
    <location>
        <begin position="16"/>
        <end position="120"/>
    </location>
</feature>
<feature type="compositionally biased region" description="Polar residues" evidence="5">
    <location>
        <begin position="39"/>
        <end position="48"/>
    </location>
</feature>